<dbReference type="PANTHER" id="PTHR23406:SF90">
    <property type="entry name" value="MALIC ENZYME-RELATED"/>
    <property type="match status" value="1"/>
</dbReference>
<dbReference type="InterPro" id="IPR037062">
    <property type="entry name" value="Malic_N_dom_sf"/>
</dbReference>
<dbReference type="EMBL" id="QXGA01000741">
    <property type="protein sequence ID" value="KAE9141992.1"/>
    <property type="molecule type" value="Genomic_DNA"/>
</dbReference>
<dbReference type="Pfam" id="PF00390">
    <property type="entry name" value="malic"/>
    <property type="match status" value="1"/>
</dbReference>
<name>A0A6A3EZ23_9STRA</name>
<evidence type="ECO:0000313" key="6">
    <source>
        <dbReference type="Proteomes" id="UP000440732"/>
    </source>
</evidence>
<keyword evidence="1" id="KW-0472">Membrane</keyword>
<evidence type="ECO:0000313" key="4">
    <source>
        <dbReference type="EMBL" id="KAE9141992.1"/>
    </source>
</evidence>
<evidence type="ECO:0000256" key="1">
    <source>
        <dbReference type="SAM" id="Phobius"/>
    </source>
</evidence>
<reference evidence="5 6" key="1">
    <citation type="submission" date="2018-08" db="EMBL/GenBank/DDBJ databases">
        <title>Genomic investigation of the strawberry pathogen Phytophthora fragariae indicates pathogenicity is determined by transcriptional variation in three key races.</title>
        <authorList>
            <person name="Adams T.M."/>
            <person name="Armitage A.D."/>
            <person name="Sobczyk M.K."/>
            <person name="Bates H.J."/>
            <person name="Dunwell J.M."/>
            <person name="Nellist C.F."/>
            <person name="Harrison R.J."/>
        </authorList>
    </citation>
    <scope>NUCLEOTIDE SEQUENCE [LARGE SCALE GENOMIC DNA]</scope>
    <source>
        <strain evidence="4 6">NOV-5</strain>
        <strain evidence="3 5">NOV-9</strain>
    </source>
</reference>
<dbReference type="SUPFAM" id="SSF53223">
    <property type="entry name" value="Aminoacid dehydrogenase-like, N-terminal domain"/>
    <property type="match status" value="1"/>
</dbReference>
<dbReference type="GO" id="GO:0004473">
    <property type="term" value="F:malate dehydrogenase (decarboxylating) (NADP+) activity"/>
    <property type="evidence" value="ECO:0007669"/>
    <property type="project" value="TreeGrafter"/>
</dbReference>
<dbReference type="PANTHER" id="PTHR23406">
    <property type="entry name" value="MALIC ENZYME-RELATED"/>
    <property type="match status" value="1"/>
</dbReference>
<proteinExistence type="predicted"/>
<evidence type="ECO:0000313" key="3">
    <source>
        <dbReference type="EMBL" id="KAE8938003.1"/>
    </source>
</evidence>
<dbReference type="GO" id="GO:0006108">
    <property type="term" value="P:malate metabolic process"/>
    <property type="evidence" value="ECO:0007669"/>
    <property type="project" value="TreeGrafter"/>
</dbReference>
<dbReference type="Proteomes" id="UP000429523">
    <property type="component" value="Unassembled WGS sequence"/>
</dbReference>
<evidence type="ECO:0000313" key="5">
    <source>
        <dbReference type="Proteomes" id="UP000429523"/>
    </source>
</evidence>
<organism evidence="3 5">
    <name type="scientific">Phytophthora fragariae</name>
    <dbReference type="NCBI Taxonomy" id="53985"/>
    <lineage>
        <taxon>Eukaryota</taxon>
        <taxon>Sar</taxon>
        <taxon>Stramenopiles</taxon>
        <taxon>Oomycota</taxon>
        <taxon>Peronosporomycetes</taxon>
        <taxon>Peronosporales</taxon>
        <taxon>Peronosporaceae</taxon>
        <taxon>Phytophthora</taxon>
    </lineage>
</organism>
<dbReference type="EMBL" id="QXGF01000593">
    <property type="protein sequence ID" value="KAE8938003.1"/>
    <property type="molecule type" value="Genomic_DNA"/>
</dbReference>
<keyword evidence="1" id="KW-0812">Transmembrane</keyword>
<dbReference type="InterPro" id="IPR012301">
    <property type="entry name" value="Malic_N_dom"/>
</dbReference>
<feature type="domain" description="Malic enzyme N-terminal" evidence="2">
    <location>
        <begin position="32"/>
        <end position="82"/>
    </location>
</feature>
<accession>A0A6A3EZ23</accession>
<dbReference type="InterPro" id="IPR046346">
    <property type="entry name" value="Aminoacid_DH-like_N_sf"/>
</dbReference>
<dbReference type="Gene3D" id="3.40.50.10380">
    <property type="entry name" value="Malic enzyme, N-terminal domain"/>
    <property type="match status" value="1"/>
</dbReference>
<dbReference type="Proteomes" id="UP000440732">
    <property type="component" value="Unassembled WGS sequence"/>
</dbReference>
<evidence type="ECO:0000259" key="2">
    <source>
        <dbReference type="Pfam" id="PF00390"/>
    </source>
</evidence>
<dbReference type="AlphaFoldDB" id="A0A6A3EZ23"/>
<gene>
    <name evidence="4" type="ORF">PF006_g12870</name>
    <name evidence="3" type="ORF">PF009_g12102</name>
</gene>
<keyword evidence="1" id="KW-1133">Transmembrane helix</keyword>
<comment type="caution">
    <text evidence="3">The sequence shown here is derived from an EMBL/GenBank/DDBJ whole genome shotgun (WGS) entry which is preliminary data.</text>
</comment>
<dbReference type="GO" id="GO:0009507">
    <property type="term" value="C:chloroplast"/>
    <property type="evidence" value="ECO:0007669"/>
    <property type="project" value="TreeGrafter"/>
</dbReference>
<feature type="transmembrane region" description="Helical" evidence="1">
    <location>
        <begin position="121"/>
        <end position="143"/>
    </location>
</feature>
<protein>
    <recommendedName>
        <fullName evidence="2">Malic enzyme N-terminal domain-containing protein</fullName>
    </recommendedName>
</protein>
<sequence>MASAGRPERQWLEHPCRQAVAVYGLRQSAAPDVLPVVLDCGTNNEEYHAFYIGLHEKRVRSEKFEQPVDAFMNASKAKYGDEYQNKHRTFNDDIQDTASVVLGGLLADVPLSGKSILEQKFFCCWNCFYLFIYLFFVAGTGIADLRETG</sequence>